<keyword evidence="3" id="KW-0489">Methyltransferase</keyword>
<dbReference type="SUPFAM" id="SSF53335">
    <property type="entry name" value="S-adenosyl-L-methionine-dependent methyltransferases"/>
    <property type="match status" value="1"/>
</dbReference>
<dbReference type="Proteomes" id="UP001597322">
    <property type="component" value="Unassembled WGS sequence"/>
</dbReference>
<evidence type="ECO:0000259" key="2">
    <source>
        <dbReference type="Pfam" id="PF13649"/>
    </source>
</evidence>
<dbReference type="GO" id="GO:0032259">
    <property type="term" value="P:methylation"/>
    <property type="evidence" value="ECO:0007669"/>
    <property type="project" value="UniProtKB-KW"/>
</dbReference>
<dbReference type="RefSeq" id="WP_377398939.1">
    <property type="nucleotide sequence ID" value="NZ_JBHUEQ010000015.1"/>
</dbReference>
<protein>
    <submittedName>
        <fullName evidence="3">Methyltransferase domain-containing protein</fullName>
    </submittedName>
</protein>
<dbReference type="PANTHER" id="PTHR43861">
    <property type="entry name" value="TRANS-ACONITATE 2-METHYLTRANSFERASE-RELATED"/>
    <property type="match status" value="1"/>
</dbReference>
<dbReference type="Pfam" id="PF13649">
    <property type="entry name" value="Methyltransf_25"/>
    <property type="match status" value="1"/>
</dbReference>
<name>A0ABW4M592_9HYPH</name>
<evidence type="ECO:0000313" key="4">
    <source>
        <dbReference type="Proteomes" id="UP001597322"/>
    </source>
</evidence>
<proteinExistence type="predicted"/>
<dbReference type="Gene3D" id="3.40.50.150">
    <property type="entry name" value="Vaccinia Virus protein VP39"/>
    <property type="match status" value="1"/>
</dbReference>
<accession>A0ABW4M592</accession>
<gene>
    <name evidence="3" type="ORF">ACFSE1_07895</name>
</gene>
<sequence>MSGFDLSWLALREPADAAARDRQIVRQVAELLDADVSPPVIVDIGCGTGSTYRALSPVLSRSAKWRLVDHDENLLATARQLVNQSEVEFLSLDLRDLSALPLKDASLVTASAFFDLASASFCERLAQDVASNGAVFYAALNYNGLFEFATAHSLDEAVIRDFNAHQCGDKGFGPALGPQASGHLEGAFRSLGYDTLSAQSPWVLGTGEAELQAALLKGMVDPVREIGRIEAAELQQWLDFRLAHLSGSESCVVGHTDLLAWPS</sequence>
<feature type="domain" description="Methyltransferase" evidence="2">
    <location>
        <begin position="41"/>
        <end position="118"/>
    </location>
</feature>
<evidence type="ECO:0000256" key="1">
    <source>
        <dbReference type="ARBA" id="ARBA00022679"/>
    </source>
</evidence>
<evidence type="ECO:0000313" key="3">
    <source>
        <dbReference type="EMBL" id="MFD1745376.1"/>
    </source>
</evidence>
<dbReference type="GO" id="GO:0008168">
    <property type="term" value="F:methyltransferase activity"/>
    <property type="evidence" value="ECO:0007669"/>
    <property type="project" value="UniProtKB-KW"/>
</dbReference>
<keyword evidence="1" id="KW-0808">Transferase</keyword>
<organism evidence="3 4">
    <name type="scientific">Rhizobium helianthi</name>
    <dbReference type="NCBI Taxonomy" id="1132695"/>
    <lineage>
        <taxon>Bacteria</taxon>
        <taxon>Pseudomonadati</taxon>
        <taxon>Pseudomonadota</taxon>
        <taxon>Alphaproteobacteria</taxon>
        <taxon>Hyphomicrobiales</taxon>
        <taxon>Rhizobiaceae</taxon>
        <taxon>Rhizobium/Agrobacterium group</taxon>
        <taxon>Rhizobium</taxon>
    </lineage>
</organism>
<dbReference type="InterPro" id="IPR029063">
    <property type="entry name" value="SAM-dependent_MTases_sf"/>
</dbReference>
<comment type="caution">
    <text evidence="3">The sequence shown here is derived from an EMBL/GenBank/DDBJ whole genome shotgun (WGS) entry which is preliminary data.</text>
</comment>
<dbReference type="EMBL" id="JBHUEQ010000015">
    <property type="protein sequence ID" value="MFD1745376.1"/>
    <property type="molecule type" value="Genomic_DNA"/>
</dbReference>
<keyword evidence="4" id="KW-1185">Reference proteome</keyword>
<dbReference type="InterPro" id="IPR041698">
    <property type="entry name" value="Methyltransf_25"/>
</dbReference>
<reference evidence="4" key="1">
    <citation type="journal article" date="2019" name="Int. J. Syst. Evol. Microbiol.">
        <title>The Global Catalogue of Microorganisms (GCM) 10K type strain sequencing project: providing services to taxonomists for standard genome sequencing and annotation.</title>
        <authorList>
            <consortium name="The Broad Institute Genomics Platform"/>
            <consortium name="The Broad Institute Genome Sequencing Center for Infectious Disease"/>
            <person name="Wu L."/>
            <person name="Ma J."/>
        </authorList>
    </citation>
    <scope>NUCLEOTIDE SEQUENCE [LARGE SCALE GENOMIC DNA]</scope>
    <source>
        <strain evidence="4">CG52</strain>
    </source>
</reference>